<dbReference type="OrthoDB" id="2446291at2759"/>
<dbReference type="AlphaFoldDB" id="A0A218Z2M5"/>
<protein>
    <submittedName>
        <fullName evidence="2">Uncharacterized protein</fullName>
    </submittedName>
</protein>
<evidence type="ECO:0000313" key="2">
    <source>
        <dbReference type="EMBL" id="OWP01793.1"/>
    </source>
</evidence>
<proteinExistence type="predicted"/>
<dbReference type="STRING" id="503106.A0A218Z2M5"/>
<keyword evidence="3" id="KW-1185">Reference proteome</keyword>
<organism evidence="2 3">
    <name type="scientific">Diplocarpon coronariae</name>
    <dbReference type="NCBI Taxonomy" id="2795749"/>
    <lineage>
        <taxon>Eukaryota</taxon>
        <taxon>Fungi</taxon>
        <taxon>Dikarya</taxon>
        <taxon>Ascomycota</taxon>
        <taxon>Pezizomycotina</taxon>
        <taxon>Leotiomycetes</taxon>
        <taxon>Helotiales</taxon>
        <taxon>Drepanopezizaceae</taxon>
        <taxon>Diplocarpon</taxon>
    </lineage>
</organism>
<evidence type="ECO:0000256" key="1">
    <source>
        <dbReference type="SAM" id="MobiDB-lite"/>
    </source>
</evidence>
<feature type="compositionally biased region" description="Basic residues" evidence="1">
    <location>
        <begin position="234"/>
        <end position="245"/>
    </location>
</feature>
<gene>
    <name evidence="2" type="ORF">B2J93_487</name>
</gene>
<evidence type="ECO:0000313" key="3">
    <source>
        <dbReference type="Proteomes" id="UP000242519"/>
    </source>
</evidence>
<reference evidence="2 3" key="1">
    <citation type="submission" date="2017-04" db="EMBL/GenBank/DDBJ databases">
        <title>Draft genome sequence of Marssonina coronaria NL1: causal agent of apple blotch.</title>
        <authorList>
            <person name="Cheng Q."/>
        </authorList>
    </citation>
    <scope>NUCLEOTIDE SEQUENCE [LARGE SCALE GENOMIC DNA]</scope>
    <source>
        <strain evidence="2 3">NL1</strain>
    </source>
</reference>
<feature type="region of interest" description="Disordered" evidence="1">
    <location>
        <begin position="222"/>
        <end position="245"/>
    </location>
</feature>
<feature type="compositionally biased region" description="Low complexity" evidence="1">
    <location>
        <begin position="76"/>
        <end position="85"/>
    </location>
</feature>
<feature type="region of interest" description="Disordered" evidence="1">
    <location>
        <begin position="1"/>
        <end position="85"/>
    </location>
</feature>
<dbReference type="InParanoid" id="A0A218Z2M5"/>
<sequence length="290" mass="31831">MLSQWGSRKRDRDDDGETVIPGFGEHRSKRRISALPHRALPKTTRQVSPTVPWADNYTSHPPPPTITPVDSDSEEAAATASAEPRSFSSYSSSAITFVQSGSPSPFLDNLKTQHNSQSTQLSNAAMSSEDFEMTDASHLSPGHFQNDSCPSLSGRIPTPIHSSFAPFIRPEKASVPNRLEFGGDQAVVDRLMRGRRLPSPISEGETSPSVIVAGIEDMQMDVDSSHHDQDKQTPTKKGHTRSKHSLRNWTGLGSELAGTGMKRSFSMGYRADCEKCRMKVPGHFSHIITY</sequence>
<comment type="caution">
    <text evidence="2">The sequence shown here is derived from an EMBL/GenBank/DDBJ whole genome shotgun (WGS) entry which is preliminary data.</text>
</comment>
<dbReference type="Proteomes" id="UP000242519">
    <property type="component" value="Unassembled WGS sequence"/>
</dbReference>
<accession>A0A218Z2M5</accession>
<feature type="compositionally biased region" description="Basic and acidic residues" evidence="1">
    <location>
        <begin position="223"/>
        <end position="233"/>
    </location>
</feature>
<name>A0A218Z2M5_9HELO</name>
<dbReference type="EMBL" id="MZNU01000258">
    <property type="protein sequence ID" value="OWP01793.1"/>
    <property type="molecule type" value="Genomic_DNA"/>
</dbReference>